<dbReference type="InterPro" id="IPR036390">
    <property type="entry name" value="WH_DNA-bd_sf"/>
</dbReference>
<reference evidence="5 6" key="1">
    <citation type="submission" date="2016-12" db="EMBL/GenBank/DDBJ databases">
        <title>Comparison of Traditional DNA-DNA Hybridization with In Silico Genomic Analysis.</title>
        <authorList>
            <person name="Nicholson A.C."/>
            <person name="Humrighouse B.W."/>
            <person name="Graziano J."/>
            <person name="Lasker B."/>
            <person name="Whitney A.M."/>
            <person name="Mcquiston J.R."/>
        </authorList>
    </citation>
    <scope>NUCLEOTIDE SEQUENCE [LARGE SCALE GENOMIC DNA]</scope>
    <source>
        <strain evidence="5 6">H2240</strain>
    </source>
</reference>
<comment type="caution">
    <text evidence="5">The sequence shown here is derived from an EMBL/GenBank/DDBJ whole genome shotgun (WGS) entry which is preliminary data.</text>
</comment>
<keyword evidence="1" id="KW-0805">Transcription regulation</keyword>
<dbReference type="AlphaFoldDB" id="A0A212AEG8"/>
<dbReference type="GO" id="GO:0003700">
    <property type="term" value="F:DNA-binding transcription factor activity"/>
    <property type="evidence" value="ECO:0007669"/>
    <property type="project" value="InterPro"/>
</dbReference>
<gene>
    <name evidence="5" type="ORF">CDV49_04950</name>
</gene>
<sequence length="159" mass="17445">MSSLYTLPGHLIRRLQQIAVALFAARMAEAGLDLTPVQYAALTTIRDNPGIDQATLAGLIAYDRVTLGGVVERLEQKGLVHREVSVRDRRAREIRLTEAGDDLLATALPWVEKVQADIVDALGQEERGTFLALLSKLTDAGNDRSRAPLRDSRTDQARS</sequence>
<dbReference type="InterPro" id="IPR036388">
    <property type="entry name" value="WH-like_DNA-bd_sf"/>
</dbReference>
<dbReference type="SMART" id="SM00347">
    <property type="entry name" value="HTH_MARR"/>
    <property type="match status" value="1"/>
</dbReference>
<dbReference type="GO" id="GO:0003677">
    <property type="term" value="F:DNA binding"/>
    <property type="evidence" value="ECO:0007669"/>
    <property type="project" value="UniProtKB-KW"/>
</dbReference>
<evidence type="ECO:0000256" key="1">
    <source>
        <dbReference type="ARBA" id="ARBA00023015"/>
    </source>
</evidence>
<dbReference type="PANTHER" id="PTHR33164">
    <property type="entry name" value="TRANSCRIPTIONAL REGULATOR, MARR FAMILY"/>
    <property type="match status" value="1"/>
</dbReference>
<dbReference type="RefSeq" id="WP_088214458.1">
    <property type="nucleotide sequence ID" value="NZ_NIPW01000007.1"/>
</dbReference>
<dbReference type="PROSITE" id="PS50995">
    <property type="entry name" value="HTH_MARR_2"/>
    <property type="match status" value="1"/>
</dbReference>
<evidence type="ECO:0000313" key="5">
    <source>
        <dbReference type="EMBL" id="OWJ79665.1"/>
    </source>
</evidence>
<dbReference type="PANTHER" id="PTHR33164:SF95">
    <property type="entry name" value="TRANSCRIPTIONAL REGULATOR"/>
    <property type="match status" value="1"/>
</dbReference>
<name>A0A212AEG8_9RHOB</name>
<evidence type="ECO:0000256" key="3">
    <source>
        <dbReference type="ARBA" id="ARBA00023163"/>
    </source>
</evidence>
<dbReference type="Proteomes" id="UP000196878">
    <property type="component" value="Unassembled WGS sequence"/>
</dbReference>
<dbReference type="Gene3D" id="1.10.10.10">
    <property type="entry name" value="Winged helix-like DNA-binding domain superfamily/Winged helix DNA-binding domain"/>
    <property type="match status" value="1"/>
</dbReference>
<dbReference type="PRINTS" id="PR00598">
    <property type="entry name" value="HTHMARR"/>
</dbReference>
<proteinExistence type="predicted"/>
<keyword evidence="2" id="KW-0238">DNA-binding</keyword>
<dbReference type="InterPro" id="IPR023187">
    <property type="entry name" value="Tscrpt_reg_MarR-type_CS"/>
</dbReference>
<dbReference type="InterPro" id="IPR039422">
    <property type="entry name" value="MarR/SlyA-like"/>
</dbReference>
<protein>
    <submittedName>
        <fullName evidence="5">Transcriptional regulator</fullName>
    </submittedName>
</protein>
<dbReference type="PROSITE" id="PS01117">
    <property type="entry name" value="HTH_MARR_1"/>
    <property type="match status" value="1"/>
</dbReference>
<evidence type="ECO:0000313" key="6">
    <source>
        <dbReference type="Proteomes" id="UP000196878"/>
    </source>
</evidence>
<feature type="domain" description="HTH marR-type" evidence="4">
    <location>
        <begin position="8"/>
        <end position="139"/>
    </location>
</feature>
<dbReference type="EMBL" id="NIPW01000007">
    <property type="protein sequence ID" value="OWJ79665.1"/>
    <property type="molecule type" value="Genomic_DNA"/>
</dbReference>
<keyword evidence="3" id="KW-0804">Transcription</keyword>
<dbReference type="InterPro" id="IPR000835">
    <property type="entry name" value="HTH_MarR-typ"/>
</dbReference>
<dbReference type="GO" id="GO:0006950">
    <property type="term" value="P:response to stress"/>
    <property type="evidence" value="ECO:0007669"/>
    <property type="project" value="TreeGrafter"/>
</dbReference>
<evidence type="ECO:0000259" key="4">
    <source>
        <dbReference type="PROSITE" id="PS50995"/>
    </source>
</evidence>
<evidence type="ECO:0000256" key="2">
    <source>
        <dbReference type="ARBA" id="ARBA00023125"/>
    </source>
</evidence>
<dbReference type="SUPFAM" id="SSF46785">
    <property type="entry name" value="Winged helix' DNA-binding domain"/>
    <property type="match status" value="1"/>
</dbReference>
<organism evidence="5 6">
    <name type="scientific">Haematobacter genomosp. 1</name>
    <dbReference type="NCBI Taxonomy" id="366618"/>
    <lineage>
        <taxon>Bacteria</taxon>
        <taxon>Pseudomonadati</taxon>
        <taxon>Pseudomonadota</taxon>
        <taxon>Alphaproteobacteria</taxon>
        <taxon>Rhodobacterales</taxon>
        <taxon>Paracoccaceae</taxon>
        <taxon>Haematobacter</taxon>
    </lineage>
</organism>
<keyword evidence="6" id="KW-1185">Reference proteome</keyword>
<dbReference type="Pfam" id="PF01047">
    <property type="entry name" value="MarR"/>
    <property type="match status" value="1"/>
</dbReference>
<accession>A0A212AEG8</accession>
<dbReference type="OrthoDB" id="7349109at2"/>